<name>A0A9D4BN74_DREPO</name>
<sequence>MYRCFTGTLAAFNGASPGRYRSSAGVYMGPGGATVPSRLFPVVPGATPVVAGPSRLLPVHPGGIKDVNTSPVEPRSFPVLPCGAPVHPGRAPVHPCRFRITHRGSAGIIGPVSL</sequence>
<reference evidence="1" key="1">
    <citation type="journal article" date="2019" name="bioRxiv">
        <title>The Genome of the Zebra Mussel, Dreissena polymorpha: A Resource for Invasive Species Research.</title>
        <authorList>
            <person name="McCartney M.A."/>
            <person name="Auch B."/>
            <person name="Kono T."/>
            <person name="Mallez S."/>
            <person name="Zhang Y."/>
            <person name="Obille A."/>
            <person name="Becker A."/>
            <person name="Abrahante J.E."/>
            <person name="Garbe J."/>
            <person name="Badalamenti J.P."/>
            <person name="Herman A."/>
            <person name="Mangelson H."/>
            <person name="Liachko I."/>
            <person name="Sullivan S."/>
            <person name="Sone E.D."/>
            <person name="Koren S."/>
            <person name="Silverstein K.A.T."/>
            <person name="Beckman K.B."/>
            <person name="Gohl D.M."/>
        </authorList>
    </citation>
    <scope>NUCLEOTIDE SEQUENCE</scope>
    <source>
        <strain evidence="1">Duluth1</strain>
        <tissue evidence="1">Whole animal</tissue>
    </source>
</reference>
<evidence type="ECO:0000313" key="2">
    <source>
        <dbReference type="Proteomes" id="UP000828390"/>
    </source>
</evidence>
<proteinExistence type="predicted"/>
<protein>
    <submittedName>
        <fullName evidence="1">Uncharacterized protein</fullName>
    </submittedName>
</protein>
<organism evidence="1 2">
    <name type="scientific">Dreissena polymorpha</name>
    <name type="common">Zebra mussel</name>
    <name type="synonym">Mytilus polymorpha</name>
    <dbReference type="NCBI Taxonomy" id="45954"/>
    <lineage>
        <taxon>Eukaryota</taxon>
        <taxon>Metazoa</taxon>
        <taxon>Spiralia</taxon>
        <taxon>Lophotrochozoa</taxon>
        <taxon>Mollusca</taxon>
        <taxon>Bivalvia</taxon>
        <taxon>Autobranchia</taxon>
        <taxon>Heteroconchia</taxon>
        <taxon>Euheterodonta</taxon>
        <taxon>Imparidentia</taxon>
        <taxon>Neoheterodontei</taxon>
        <taxon>Myida</taxon>
        <taxon>Dreissenoidea</taxon>
        <taxon>Dreissenidae</taxon>
        <taxon>Dreissena</taxon>
    </lineage>
</organism>
<dbReference type="Proteomes" id="UP000828390">
    <property type="component" value="Unassembled WGS sequence"/>
</dbReference>
<reference evidence="1" key="2">
    <citation type="submission" date="2020-11" db="EMBL/GenBank/DDBJ databases">
        <authorList>
            <person name="McCartney M.A."/>
            <person name="Auch B."/>
            <person name="Kono T."/>
            <person name="Mallez S."/>
            <person name="Becker A."/>
            <person name="Gohl D.M."/>
            <person name="Silverstein K.A.T."/>
            <person name="Koren S."/>
            <person name="Bechman K.B."/>
            <person name="Herman A."/>
            <person name="Abrahante J.E."/>
            <person name="Garbe J."/>
        </authorList>
    </citation>
    <scope>NUCLEOTIDE SEQUENCE</scope>
    <source>
        <strain evidence="1">Duluth1</strain>
        <tissue evidence="1">Whole animal</tissue>
    </source>
</reference>
<accession>A0A9D4BN74</accession>
<gene>
    <name evidence="1" type="ORF">DPMN_075979</name>
</gene>
<comment type="caution">
    <text evidence="1">The sequence shown here is derived from an EMBL/GenBank/DDBJ whole genome shotgun (WGS) entry which is preliminary data.</text>
</comment>
<dbReference type="EMBL" id="JAIWYP010000015">
    <property type="protein sequence ID" value="KAH3700996.1"/>
    <property type="molecule type" value="Genomic_DNA"/>
</dbReference>
<dbReference type="AlphaFoldDB" id="A0A9D4BN74"/>
<evidence type="ECO:0000313" key="1">
    <source>
        <dbReference type="EMBL" id="KAH3700996.1"/>
    </source>
</evidence>
<keyword evidence="2" id="KW-1185">Reference proteome</keyword>